<dbReference type="GO" id="GO:0046872">
    <property type="term" value="F:metal ion binding"/>
    <property type="evidence" value="ECO:0007669"/>
    <property type="project" value="UniProtKB-KW"/>
</dbReference>
<sequence length="203" mass="23042">MSEVTLGITEKQLANTIDSLIKSRYYADLAFTTIVSFGKNAANPHHIPDSTQLKKNECIVIDFGSRYNMYCSDMTRTFFYGNPDENFIKIYNTVKNAQEDGCNRASSSITGMELDRYVRNIIEKSGYGKNFIHRTGHGIGLNEHEEPYIDSKNQNKFIPGNVITIEPGIYIPNKYGVRLEDIVLIEDNGGINLNKFTHEMEIL</sequence>
<dbReference type="InterPro" id="IPR000994">
    <property type="entry name" value="Pept_M24"/>
</dbReference>
<evidence type="ECO:0000313" key="6">
    <source>
        <dbReference type="Proteomes" id="UP000050320"/>
    </source>
</evidence>
<dbReference type="PROSITE" id="PS00491">
    <property type="entry name" value="PROLINE_PEPTIDASE"/>
    <property type="match status" value="1"/>
</dbReference>
<evidence type="ECO:0000256" key="1">
    <source>
        <dbReference type="ARBA" id="ARBA00022723"/>
    </source>
</evidence>
<evidence type="ECO:0000259" key="4">
    <source>
        <dbReference type="Pfam" id="PF00557"/>
    </source>
</evidence>
<feature type="domain" description="Peptidase M24" evidence="4">
    <location>
        <begin position="3"/>
        <end position="186"/>
    </location>
</feature>
<dbReference type="InterPro" id="IPR001131">
    <property type="entry name" value="Peptidase_M24B_aminopep-P_CS"/>
</dbReference>
<name>A0A0Q0RIU1_9ARCH</name>
<organism evidence="5 6">
    <name type="scientific">Acidiplasma aeolicum</name>
    <dbReference type="NCBI Taxonomy" id="507754"/>
    <lineage>
        <taxon>Archaea</taxon>
        <taxon>Methanobacteriati</taxon>
        <taxon>Thermoplasmatota</taxon>
        <taxon>Thermoplasmata</taxon>
        <taxon>Thermoplasmatales</taxon>
        <taxon>Ferroplasmaceae</taxon>
        <taxon>Acidiplasma</taxon>
    </lineage>
</organism>
<keyword evidence="1 3" id="KW-0479">Metal-binding</keyword>
<dbReference type="EMBL" id="LKBG01000138">
    <property type="protein sequence ID" value="KQB35346.1"/>
    <property type="molecule type" value="Genomic_DNA"/>
</dbReference>
<comment type="caution">
    <text evidence="5">The sequence shown here is derived from an EMBL/GenBank/DDBJ whole genome shotgun (WGS) entry which is preliminary data.</text>
</comment>
<dbReference type="GO" id="GO:0016787">
    <property type="term" value="F:hydrolase activity"/>
    <property type="evidence" value="ECO:0007669"/>
    <property type="project" value="UniProtKB-KW"/>
</dbReference>
<evidence type="ECO:0000256" key="2">
    <source>
        <dbReference type="ARBA" id="ARBA00022801"/>
    </source>
</evidence>
<comment type="similarity">
    <text evidence="3">Belongs to the peptidase M24B family.</text>
</comment>
<dbReference type="PANTHER" id="PTHR46112:SF9">
    <property type="entry name" value="XAA-PRO AMINOPEPTIDASE"/>
    <property type="match status" value="1"/>
</dbReference>
<accession>A0A0Q0RIU1</accession>
<reference evidence="5 6" key="1">
    <citation type="submission" date="2015-09" db="EMBL/GenBank/DDBJ databases">
        <title>Heavy metals and arsenic resistance mechanisms in polyextremophilic archaea of the family Ferroplasmaceae.</title>
        <authorList>
            <person name="Bulaev A.G."/>
            <person name="Kanygina A.V."/>
        </authorList>
    </citation>
    <scope>NUCLEOTIDE SEQUENCE [LARGE SCALE GENOMIC DNA]</scope>
    <source>
        <strain evidence="5 6">VT</strain>
    </source>
</reference>
<dbReference type="SUPFAM" id="SSF55920">
    <property type="entry name" value="Creatinase/aminopeptidase"/>
    <property type="match status" value="1"/>
</dbReference>
<evidence type="ECO:0000313" key="5">
    <source>
        <dbReference type="EMBL" id="KQB35346.1"/>
    </source>
</evidence>
<keyword evidence="6" id="KW-1185">Reference proteome</keyword>
<dbReference type="Gene3D" id="3.90.230.10">
    <property type="entry name" value="Creatinase/methionine aminopeptidase superfamily"/>
    <property type="match status" value="1"/>
</dbReference>
<gene>
    <name evidence="5" type="ORF">AOG54_09005</name>
</gene>
<evidence type="ECO:0000256" key="3">
    <source>
        <dbReference type="RuleBase" id="RU000590"/>
    </source>
</evidence>
<dbReference type="Pfam" id="PF00557">
    <property type="entry name" value="Peptidase_M24"/>
    <property type="match status" value="1"/>
</dbReference>
<dbReference type="InterPro" id="IPR036005">
    <property type="entry name" value="Creatinase/aminopeptidase-like"/>
</dbReference>
<dbReference type="PANTHER" id="PTHR46112">
    <property type="entry name" value="AMINOPEPTIDASE"/>
    <property type="match status" value="1"/>
</dbReference>
<dbReference type="Proteomes" id="UP000050320">
    <property type="component" value="Unassembled WGS sequence"/>
</dbReference>
<protein>
    <recommendedName>
        <fullName evidence="4">Peptidase M24 domain-containing protein</fullName>
    </recommendedName>
</protein>
<keyword evidence="2" id="KW-0378">Hydrolase</keyword>
<proteinExistence type="inferred from homology"/>
<dbReference type="InterPro" id="IPR050659">
    <property type="entry name" value="Peptidase_M24B"/>
</dbReference>
<dbReference type="AlphaFoldDB" id="A0A0Q0RIU1"/>